<dbReference type="InParanoid" id="B9TP68"/>
<evidence type="ECO:0000313" key="2">
    <source>
        <dbReference type="EMBL" id="EEF22346.1"/>
    </source>
</evidence>
<reference evidence="3" key="1">
    <citation type="journal article" date="2010" name="Nat. Biotechnol.">
        <title>Draft genome sequence of the oilseed species Ricinus communis.</title>
        <authorList>
            <person name="Chan A.P."/>
            <person name="Crabtree J."/>
            <person name="Zhao Q."/>
            <person name="Lorenzi H."/>
            <person name="Orvis J."/>
            <person name="Puiu D."/>
            <person name="Melake-Berhan A."/>
            <person name="Jones K.M."/>
            <person name="Redman J."/>
            <person name="Chen G."/>
            <person name="Cahoon E.B."/>
            <person name="Gedil M."/>
            <person name="Stanke M."/>
            <person name="Haas B.J."/>
            <person name="Wortman J.R."/>
            <person name="Fraser-Liggett C.M."/>
            <person name="Ravel J."/>
            <person name="Rabinowicz P.D."/>
        </authorList>
    </citation>
    <scope>NUCLEOTIDE SEQUENCE [LARGE SCALE GENOMIC DNA]</scope>
    <source>
        <strain evidence="3">cv. Hale</strain>
    </source>
</reference>
<accession>B9TP68</accession>
<evidence type="ECO:0000256" key="1">
    <source>
        <dbReference type="SAM" id="MobiDB-lite"/>
    </source>
</evidence>
<organism evidence="2 3">
    <name type="scientific">Ricinus communis</name>
    <name type="common">Castor bean</name>
    <dbReference type="NCBI Taxonomy" id="3988"/>
    <lineage>
        <taxon>Eukaryota</taxon>
        <taxon>Viridiplantae</taxon>
        <taxon>Streptophyta</taxon>
        <taxon>Embryophyta</taxon>
        <taxon>Tracheophyta</taxon>
        <taxon>Spermatophyta</taxon>
        <taxon>Magnoliopsida</taxon>
        <taxon>eudicotyledons</taxon>
        <taxon>Gunneridae</taxon>
        <taxon>Pentapetalae</taxon>
        <taxon>rosids</taxon>
        <taxon>fabids</taxon>
        <taxon>Malpighiales</taxon>
        <taxon>Euphorbiaceae</taxon>
        <taxon>Acalyphoideae</taxon>
        <taxon>Acalypheae</taxon>
        <taxon>Ricinus</taxon>
    </lineage>
</organism>
<feature type="non-terminal residue" evidence="2">
    <location>
        <position position="1"/>
    </location>
</feature>
<evidence type="ECO:0000313" key="3">
    <source>
        <dbReference type="Proteomes" id="UP000008311"/>
    </source>
</evidence>
<dbReference type="AlphaFoldDB" id="B9TP68"/>
<keyword evidence="3" id="KW-1185">Reference proteome</keyword>
<feature type="region of interest" description="Disordered" evidence="1">
    <location>
        <begin position="33"/>
        <end position="246"/>
    </location>
</feature>
<gene>
    <name evidence="2" type="ORF">RCOM_2146990</name>
</gene>
<feature type="compositionally biased region" description="Basic and acidic residues" evidence="1">
    <location>
        <begin position="48"/>
        <end position="77"/>
    </location>
</feature>
<sequence>QRQDHAEEDAELAHAIAARRILQFAGDLAHELGQDHHRQRQPLCGIDQHQRGARIDEIQRHHQLQDGDRAQPDRDHDADGDEEIERAVAEETVLGQRPGRHGAEQHNQEKRRHCDRQAVAEVEQEVRAGQHLLEAGEGQRLGSGQGHRAFEDGVAGLDRIDEDERNRKQRDHCIQAQHRMHPEMAGLAEAALDQRRFAHDGGGSGRSREGRRGQHVVLPPLTWHSASSAAAPGRSRRPRRPGSPGT</sequence>
<dbReference type="EMBL" id="EQ994866">
    <property type="protein sequence ID" value="EEF22346.1"/>
    <property type="molecule type" value="Genomic_DNA"/>
</dbReference>
<proteinExistence type="predicted"/>
<protein>
    <submittedName>
        <fullName evidence="2">Uncharacterized protein</fullName>
    </submittedName>
</protein>
<dbReference type="Proteomes" id="UP000008311">
    <property type="component" value="Unassembled WGS sequence"/>
</dbReference>
<name>B9TP68_RICCO</name>